<name>A0A2W4XDZ5_9CYAN</name>
<dbReference type="InterPro" id="IPR050950">
    <property type="entry name" value="HTH-type_LysR_regulators"/>
</dbReference>
<reference evidence="6 7" key="2">
    <citation type="submission" date="2018-06" db="EMBL/GenBank/DDBJ databases">
        <title>Metagenomic assembly of (sub)arctic Cyanobacteria and their associated microbiome from non-axenic cultures.</title>
        <authorList>
            <person name="Baurain D."/>
        </authorList>
    </citation>
    <scope>NUCLEOTIDE SEQUENCE [LARGE SCALE GENOMIC DNA]</scope>
    <source>
        <strain evidence="6">ULC041bin1</strain>
    </source>
</reference>
<evidence type="ECO:0000313" key="7">
    <source>
        <dbReference type="Proteomes" id="UP000249081"/>
    </source>
</evidence>
<keyword evidence="2" id="KW-0805">Transcription regulation</keyword>
<dbReference type="SUPFAM" id="SSF46785">
    <property type="entry name" value="Winged helix' DNA-binding domain"/>
    <property type="match status" value="1"/>
</dbReference>
<dbReference type="PANTHER" id="PTHR30419:SF8">
    <property type="entry name" value="NITROGEN ASSIMILATION TRANSCRIPTIONAL ACTIVATOR-RELATED"/>
    <property type="match status" value="1"/>
</dbReference>
<feature type="domain" description="HTH lysR-type" evidence="5">
    <location>
        <begin position="9"/>
        <end position="66"/>
    </location>
</feature>
<evidence type="ECO:0000256" key="1">
    <source>
        <dbReference type="ARBA" id="ARBA00009437"/>
    </source>
</evidence>
<gene>
    <name evidence="6" type="ORF">DCF17_20860</name>
</gene>
<dbReference type="PANTHER" id="PTHR30419">
    <property type="entry name" value="HTH-TYPE TRANSCRIPTIONAL REGULATOR YBHD"/>
    <property type="match status" value="1"/>
</dbReference>
<dbReference type="GO" id="GO:0003700">
    <property type="term" value="F:DNA-binding transcription factor activity"/>
    <property type="evidence" value="ECO:0007669"/>
    <property type="project" value="InterPro"/>
</dbReference>
<dbReference type="FunFam" id="1.10.10.10:FF:000001">
    <property type="entry name" value="LysR family transcriptional regulator"/>
    <property type="match status" value="1"/>
</dbReference>
<evidence type="ECO:0000259" key="5">
    <source>
        <dbReference type="PROSITE" id="PS50931"/>
    </source>
</evidence>
<evidence type="ECO:0000256" key="4">
    <source>
        <dbReference type="ARBA" id="ARBA00023163"/>
    </source>
</evidence>
<dbReference type="GO" id="GO:0005829">
    <property type="term" value="C:cytosol"/>
    <property type="evidence" value="ECO:0007669"/>
    <property type="project" value="TreeGrafter"/>
</dbReference>
<dbReference type="EMBL" id="QBMN01000219">
    <property type="protein sequence ID" value="PZO34121.1"/>
    <property type="molecule type" value="Genomic_DNA"/>
</dbReference>
<organism evidence="6 7">
    <name type="scientific">Shackletoniella antarctica</name>
    <dbReference type="NCBI Taxonomy" id="268115"/>
    <lineage>
        <taxon>Bacteria</taxon>
        <taxon>Bacillati</taxon>
        <taxon>Cyanobacteriota</taxon>
        <taxon>Cyanophyceae</taxon>
        <taxon>Oculatellales</taxon>
        <taxon>Oculatellaceae</taxon>
        <taxon>Shackletoniella</taxon>
    </lineage>
</organism>
<proteinExistence type="inferred from homology"/>
<comment type="caution">
    <text evidence="6">The sequence shown here is derived from an EMBL/GenBank/DDBJ whole genome shotgun (WGS) entry which is preliminary data.</text>
</comment>
<dbReference type="SUPFAM" id="SSF53850">
    <property type="entry name" value="Periplasmic binding protein-like II"/>
    <property type="match status" value="1"/>
</dbReference>
<dbReference type="Pfam" id="PF03466">
    <property type="entry name" value="LysR_substrate"/>
    <property type="match status" value="1"/>
</dbReference>
<accession>A0A2W4XDZ5</accession>
<protein>
    <submittedName>
        <fullName evidence="6">LysR family transcriptional regulator</fullName>
    </submittedName>
</protein>
<reference evidence="7" key="1">
    <citation type="submission" date="2018-04" db="EMBL/GenBank/DDBJ databases">
        <authorList>
            <person name="Cornet L."/>
        </authorList>
    </citation>
    <scope>NUCLEOTIDE SEQUENCE [LARGE SCALE GENOMIC DNA]</scope>
</reference>
<comment type="similarity">
    <text evidence="1">Belongs to the LysR transcriptional regulatory family.</text>
</comment>
<dbReference type="InterPro" id="IPR005119">
    <property type="entry name" value="LysR_subst-bd"/>
</dbReference>
<keyword evidence="3" id="KW-0238">DNA-binding</keyword>
<evidence type="ECO:0000313" key="6">
    <source>
        <dbReference type="EMBL" id="PZO34121.1"/>
    </source>
</evidence>
<dbReference type="Proteomes" id="UP000249081">
    <property type="component" value="Unassembled WGS sequence"/>
</dbReference>
<dbReference type="InterPro" id="IPR036390">
    <property type="entry name" value="WH_DNA-bd_sf"/>
</dbReference>
<dbReference type="Pfam" id="PF00126">
    <property type="entry name" value="HTH_1"/>
    <property type="match status" value="1"/>
</dbReference>
<dbReference type="InterPro" id="IPR036388">
    <property type="entry name" value="WH-like_DNA-bd_sf"/>
</dbReference>
<dbReference type="GO" id="GO:0003677">
    <property type="term" value="F:DNA binding"/>
    <property type="evidence" value="ECO:0007669"/>
    <property type="project" value="UniProtKB-KW"/>
</dbReference>
<dbReference type="InterPro" id="IPR000847">
    <property type="entry name" value="LysR_HTH_N"/>
</dbReference>
<evidence type="ECO:0000256" key="3">
    <source>
        <dbReference type="ARBA" id="ARBA00023125"/>
    </source>
</evidence>
<dbReference type="CDD" id="cd05466">
    <property type="entry name" value="PBP2_LTTR_substrate"/>
    <property type="match status" value="1"/>
</dbReference>
<dbReference type="AlphaFoldDB" id="A0A2W4XDZ5"/>
<dbReference type="PROSITE" id="PS50931">
    <property type="entry name" value="HTH_LYSR"/>
    <property type="match status" value="1"/>
</dbReference>
<dbReference type="Gene3D" id="3.40.190.290">
    <property type="match status" value="1"/>
</dbReference>
<dbReference type="PRINTS" id="PR00039">
    <property type="entry name" value="HTHLYSR"/>
</dbReference>
<evidence type="ECO:0000256" key="2">
    <source>
        <dbReference type="ARBA" id="ARBA00023015"/>
    </source>
</evidence>
<sequence>MRDNHQNQMKLSQLRILVAVAEQETFSEAALSLDMSQSAVSHSISALEDHLGVMLFSRGRYGARLTPVGDRIVSHARIILQQAEVIAKEADLARGLKGGQVRIASFRSIAIHLLPDAIAQFKYHYPDIVVNLSEHDNYRQVEKALRDGRADIGFTLLPTSDEFDTWEILENAYVALFPSSFKPAGPQITWAELAQHPLIMPPAERIMMRDVYEHVQSHGCKLNVVSEVETDTTIVNLVAQGLGATILPRLAAEPIPAGVQVFALPEPLVRVIGAAVMGEALHTPAIYAFLDVLKTLGQSIAAQALAVQSLDIEPPQPVAPHHWPMAIAIKKSPANG</sequence>
<dbReference type="Gene3D" id="1.10.10.10">
    <property type="entry name" value="Winged helix-like DNA-binding domain superfamily/Winged helix DNA-binding domain"/>
    <property type="match status" value="1"/>
</dbReference>
<keyword evidence="4" id="KW-0804">Transcription</keyword>